<keyword evidence="1" id="KW-1133">Transmembrane helix</keyword>
<evidence type="ECO:0000313" key="2">
    <source>
        <dbReference type="EMBL" id="MVN85915.1"/>
    </source>
</evidence>
<organism evidence="2 3">
    <name type="scientific">Deinococcus arboris</name>
    <dbReference type="NCBI Taxonomy" id="2682977"/>
    <lineage>
        <taxon>Bacteria</taxon>
        <taxon>Thermotogati</taxon>
        <taxon>Deinococcota</taxon>
        <taxon>Deinococci</taxon>
        <taxon>Deinococcales</taxon>
        <taxon>Deinococcaceae</taxon>
        <taxon>Deinococcus</taxon>
    </lineage>
</organism>
<feature type="transmembrane region" description="Helical" evidence="1">
    <location>
        <begin position="116"/>
        <end position="137"/>
    </location>
</feature>
<feature type="transmembrane region" description="Helical" evidence="1">
    <location>
        <begin position="38"/>
        <end position="61"/>
    </location>
</feature>
<dbReference type="Gene3D" id="3.30.530.20">
    <property type="match status" value="1"/>
</dbReference>
<sequence length="341" mass="36445">MNANWAGVVLGAVAGALYGLGVYLWLHVLQRSSEGAAGVMVASYLFLVPFVLGLLSAALAFRPRPTLPPPEPDAFGEVRAAAQAPGLLAALGVAALSTTVFLVTALVLGFEGVLCAFLAAPVMYVMAGLGAALAYGLRRWWGRSQASALLLTAALPALLGPLEGRLAPPVIYRVVTNDVLIQAPPALVWTQIRSVPRIEDREIRAGWAHAAGLPRPREAVMSRSGVGAVRTATFDGGLSFTETVTDWQPGRLLSFRIQASDPGQLDPHVRVGGQFFDVISGTYRLEELSPGVTLLHLSSTQRVSTHFNSYAAYWTQAIMRDLQRTILEVVRDRAEAQAGRI</sequence>
<protein>
    <recommendedName>
        <fullName evidence="4">SRPBCC family protein</fullName>
    </recommendedName>
</protein>
<reference evidence="2 3" key="1">
    <citation type="submission" date="2019-12" db="EMBL/GenBank/DDBJ databases">
        <title>Deinococcus sp. HMF7620 Genome sequencing and assembly.</title>
        <authorList>
            <person name="Kang H."/>
            <person name="Kim H."/>
            <person name="Joh K."/>
        </authorList>
    </citation>
    <scope>NUCLEOTIDE SEQUENCE [LARGE SCALE GENOMIC DNA]</scope>
    <source>
        <strain evidence="2 3">HMF7620</strain>
    </source>
</reference>
<dbReference type="InterPro" id="IPR023393">
    <property type="entry name" value="START-like_dom_sf"/>
</dbReference>
<proteinExistence type="predicted"/>
<keyword evidence="1" id="KW-0472">Membrane</keyword>
<dbReference type="SUPFAM" id="SSF55961">
    <property type="entry name" value="Bet v1-like"/>
    <property type="match status" value="1"/>
</dbReference>
<accession>A0A7C9HY67</accession>
<comment type="caution">
    <text evidence="2">The sequence shown here is derived from an EMBL/GenBank/DDBJ whole genome shotgun (WGS) entry which is preliminary data.</text>
</comment>
<dbReference type="Pfam" id="PF10604">
    <property type="entry name" value="Polyketide_cyc2"/>
    <property type="match status" value="1"/>
</dbReference>
<evidence type="ECO:0000313" key="3">
    <source>
        <dbReference type="Proteomes" id="UP000483286"/>
    </source>
</evidence>
<keyword evidence="1" id="KW-0812">Transmembrane</keyword>
<dbReference type="AlphaFoldDB" id="A0A7C9HY67"/>
<evidence type="ECO:0000256" key="1">
    <source>
        <dbReference type="SAM" id="Phobius"/>
    </source>
</evidence>
<dbReference type="InterPro" id="IPR019587">
    <property type="entry name" value="Polyketide_cyclase/dehydratase"/>
</dbReference>
<dbReference type="Proteomes" id="UP000483286">
    <property type="component" value="Unassembled WGS sequence"/>
</dbReference>
<feature type="transmembrane region" description="Helical" evidence="1">
    <location>
        <begin position="7"/>
        <end position="26"/>
    </location>
</feature>
<name>A0A7C9HY67_9DEIO</name>
<dbReference type="RefSeq" id="WP_157457956.1">
    <property type="nucleotide sequence ID" value="NZ_WQLB01000003.1"/>
</dbReference>
<evidence type="ECO:0008006" key="4">
    <source>
        <dbReference type="Google" id="ProtNLM"/>
    </source>
</evidence>
<dbReference type="EMBL" id="WQLB01000003">
    <property type="protein sequence ID" value="MVN85915.1"/>
    <property type="molecule type" value="Genomic_DNA"/>
</dbReference>
<keyword evidence="3" id="KW-1185">Reference proteome</keyword>
<feature type="transmembrane region" description="Helical" evidence="1">
    <location>
        <begin position="87"/>
        <end position="110"/>
    </location>
</feature>
<gene>
    <name evidence="2" type="ORF">GO986_03955</name>
</gene>